<sequence length="202" mass="22441">MIEEQQNNPLHGLKLETMITELVDFYGWKILYAALKLGCFNTNPTIEACIIFLKKTEWAREKVENFYLYRFKRMPKAVGEQFDLKPRERGFASGIAPRKPMELTIESIAKMQAQASAEYEAGNKRPNSGYGSGKSFGNGSGKSSGKKPTGGRGTGSGYASSNSNSQRRSELRNEPRNDSRMAERSGPSPSTDDNDPWGTKRG</sequence>
<protein>
    <submittedName>
        <fullName evidence="2">VF530 family DNA-binding protein</fullName>
    </submittedName>
</protein>
<dbReference type="Gene3D" id="1.10.720.30">
    <property type="entry name" value="SAP domain"/>
    <property type="match status" value="1"/>
</dbReference>
<feature type="compositionally biased region" description="Basic and acidic residues" evidence="1">
    <location>
        <begin position="167"/>
        <end position="183"/>
    </location>
</feature>
<dbReference type="KEGG" id="sog:RA178_11385"/>
<evidence type="ECO:0000256" key="1">
    <source>
        <dbReference type="SAM" id="MobiDB-lite"/>
    </source>
</evidence>
<dbReference type="EMBL" id="CP132914">
    <property type="protein sequence ID" value="WMB71062.1"/>
    <property type="molecule type" value="Genomic_DNA"/>
</dbReference>
<dbReference type="InterPro" id="IPR018668">
    <property type="entry name" value="DNA-binding_VF530-like"/>
</dbReference>
<dbReference type="Pfam" id="PF09905">
    <property type="entry name" value="VF530"/>
    <property type="match status" value="1"/>
</dbReference>
<dbReference type="InterPro" id="IPR036361">
    <property type="entry name" value="SAP_dom_sf"/>
</dbReference>
<reference evidence="2" key="1">
    <citation type="submission" date="2023-08" db="EMBL/GenBank/DDBJ databases">
        <title>Complete genome sequence of Shewanella oncorhynchi Z-P2, a siderophore putrebactin-producing bacterium.</title>
        <authorList>
            <person name="Zhang Y."/>
        </authorList>
    </citation>
    <scope>NUCLEOTIDE SEQUENCE</scope>
    <source>
        <strain evidence="2">Z-P2</strain>
    </source>
</reference>
<dbReference type="GO" id="GO:0003677">
    <property type="term" value="F:DNA binding"/>
    <property type="evidence" value="ECO:0007669"/>
    <property type="project" value="UniProtKB-KW"/>
</dbReference>
<keyword evidence="2" id="KW-0238">DNA-binding</keyword>
<organism evidence="2">
    <name type="scientific">Shewanella oncorhynchi</name>
    <dbReference type="NCBI Taxonomy" id="2726434"/>
    <lineage>
        <taxon>Bacteria</taxon>
        <taxon>Pseudomonadati</taxon>
        <taxon>Pseudomonadota</taxon>
        <taxon>Gammaproteobacteria</taxon>
        <taxon>Alteromonadales</taxon>
        <taxon>Shewanellaceae</taxon>
        <taxon>Shewanella</taxon>
    </lineage>
</organism>
<dbReference type="GeneID" id="301339794"/>
<gene>
    <name evidence="2" type="ORF">RA178_11385</name>
</gene>
<feature type="compositionally biased region" description="Gly residues" evidence="1">
    <location>
        <begin position="130"/>
        <end position="156"/>
    </location>
</feature>
<dbReference type="AlphaFoldDB" id="A0AA50Q3Q6"/>
<dbReference type="Proteomes" id="UP001236800">
    <property type="component" value="Chromosome"/>
</dbReference>
<dbReference type="RefSeq" id="WP_306681969.1">
    <property type="nucleotide sequence ID" value="NZ_CP132914.1"/>
</dbReference>
<name>A0AA50Q3Q6_9GAMM</name>
<proteinExistence type="predicted"/>
<feature type="region of interest" description="Disordered" evidence="1">
    <location>
        <begin position="117"/>
        <end position="202"/>
    </location>
</feature>
<evidence type="ECO:0000313" key="2">
    <source>
        <dbReference type="EMBL" id="WMB71062.1"/>
    </source>
</evidence>
<accession>A0AA50Q3Q6</accession>